<organism evidence="2 3">
    <name type="scientific">Neoarthrinium moseri</name>
    <dbReference type="NCBI Taxonomy" id="1658444"/>
    <lineage>
        <taxon>Eukaryota</taxon>
        <taxon>Fungi</taxon>
        <taxon>Dikarya</taxon>
        <taxon>Ascomycota</taxon>
        <taxon>Pezizomycotina</taxon>
        <taxon>Sordariomycetes</taxon>
        <taxon>Xylariomycetidae</taxon>
        <taxon>Amphisphaeriales</taxon>
        <taxon>Apiosporaceae</taxon>
        <taxon>Neoarthrinium</taxon>
    </lineage>
</organism>
<feature type="compositionally biased region" description="Polar residues" evidence="1">
    <location>
        <begin position="270"/>
        <end position="298"/>
    </location>
</feature>
<dbReference type="OrthoDB" id="5292518at2759"/>
<gene>
    <name evidence="2" type="ORF">JX265_013071</name>
</gene>
<dbReference type="Proteomes" id="UP000829685">
    <property type="component" value="Unassembled WGS sequence"/>
</dbReference>
<feature type="compositionally biased region" description="Basic and acidic residues" evidence="1">
    <location>
        <begin position="334"/>
        <end position="344"/>
    </location>
</feature>
<dbReference type="EMBL" id="JAFIMR010000062">
    <property type="protein sequence ID" value="KAI1852218.1"/>
    <property type="molecule type" value="Genomic_DNA"/>
</dbReference>
<evidence type="ECO:0000313" key="2">
    <source>
        <dbReference type="EMBL" id="KAI1852218.1"/>
    </source>
</evidence>
<evidence type="ECO:0000256" key="1">
    <source>
        <dbReference type="SAM" id="MobiDB-lite"/>
    </source>
</evidence>
<feature type="compositionally biased region" description="Polar residues" evidence="1">
    <location>
        <begin position="160"/>
        <end position="177"/>
    </location>
</feature>
<reference evidence="2" key="1">
    <citation type="submission" date="2021-03" db="EMBL/GenBank/DDBJ databases">
        <title>Revisited historic fungal species revealed as producer of novel bioactive compounds through whole genome sequencing and comparative genomics.</title>
        <authorList>
            <person name="Vignolle G.A."/>
            <person name="Hochenegger N."/>
            <person name="Mach R.L."/>
            <person name="Mach-Aigner A.R."/>
            <person name="Javad Rahimi M."/>
            <person name="Salim K.A."/>
            <person name="Chan C.M."/>
            <person name="Lim L.B.L."/>
            <person name="Cai F."/>
            <person name="Druzhinina I.S."/>
            <person name="U'Ren J.M."/>
            <person name="Derntl C."/>
        </authorList>
    </citation>
    <scope>NUCLEOTIDE SEQUENCE</scope>
    <source>
        <strain evidence="2">TUCIM 5799</strain>
    </source>
</reference>
<accession>A0A9Q0AG89</accession>
<dbReference type="AlphaFoldDB" id="A0A9Q0AG89"/>
<feature type="region of interest" description="Disordered" evidence="1">
    <location>
        <begin position="160"/>
        <end position="394"/>
    </location>
</feature>
<sequence>MTTAIIRSISSKRNTKPFKGGTVHVNPATLYALLPSAAIAALTDMPAKQHTVMRRPLARLRLAPRRTTIIARLIQDRVVNTQYLRNISYNYDDGLGREHDHALHNLDDRRNPVCYDFEIDPGRGTETGRNDNIENTRNTDYDERRPFIIIRRLRRTAQIVQESKRGSSTANQTTTSAKPGYATATVTEVDAQEIDPLSIRPSHLRAQSDPSVDGRGRHYSPARSPGLSSGRSTPPAWPGQYNPVPHNEEGARHPSIDSANGGYYDAGRVSQMSQRTVQRSSYDSEMSQSRNRHWSNASELDGAHGLSELDTSEAGGRRRSSSGAGRPSLAHGRRSSDPHQRGRSDSSTPGIAPLGTVSEANELHGYYGPPDRQVGQTAARVQPGPSTTPPGTAN</sequence>
<feature type="compositionally biased region" description="Basic and acidic residues" evidence="1">
    <location>
        <begin position="246"/>
        <end position="255"/>
    </location>
</feature>
<evidence type="ECO:0000313" key="3">
    <source>
        <dbReference type="Proteomes" id="UP000829685"/>
    </source>
</evidence>
<name>A0A9Q0AG89_9PEZI</name>
<protein>
    <submittedName>
        <fullName evidence="2">Uncharacterized protein</fullName>
    </submittedName>
</protein>
<keyword evidence="3" id="KW-1185">Reference proteome</keyword>
<comment type="caution">
    <text evidence="2">The sequence shown here is derived from an EMBL/GenBank/DDBJ whole genome shotgun (WGS) entry which is preliminary data.</text>
</comment>
<proteinExistence type="predicted"/>